<keyword evidence="4" id="KW-1185">Reference proteome</keyword>
<evidence type="ECO:0000313" key="3">
    <source>
        <dbReference type="EMBL" id="KAK8848189.1"/>
    </source>
</evidence>
<feature type="compositionally biased region" description="Basic and acidic residues" evidence="1">
    <location>
        <begin position="202"/>
        <end position="217"/>
    </location>
</feature>
<reference evidence="3 4" key="1">
    <citation type="submission" date="2024-04" db="EMBL/GenBank/DDBJ databases">
        <title>Tritrichomonas musculus Genome.</title>
        <authorList>
            <person name="Alves-Ferreira E."/>
            <person name="Grigg M."/>
            <person name="Lorenzi H."/>
            <person name="Galac M."/>
        </authorList>
    </citation>
    <scope>NUCLEOTIDE SEQUENCE [LARGE SCALE GENOMIC DNA]</scope>
    <source>
        <strain evidence="3 4">EAF2021</strain>
    </source>
</reference>
<dbReference type="EMBL" id="JAPFFF010000027">
    <property type="protein sequence ID" value="KAK8848189.1"/>
    <property type="molecule type" value="Genomic_DNA"/>
</dbReference>
<dbReference type="Pfam" id="PF10358">
    <property type="entry name" value="NT-C2"/>
    <property type="match status" value="1"/>
</dbReference>
<evidence type="ECO:0000259" key="2">
    <source>
        <dbReference type="Pfam" id="PF10358"/>
    </source>
</evidence>
<dbReference type="Proteomes" id="UP001470230">
    <property type="component" value="Unassembled WGS sequence"/>
</dbReference>
<feature type="compositionally biased region" description="Basic and acidic residues" evidence="1">
    <location>
        <begin position="166"/>
        <end position="175"/>
    </location>
</feature>
<feature type="compositionally biased region" description="Polar residues" evidence="1">
    <location>
        <begin position="190"/>
        <end position="201"/>
    </location>
</feature>
<feature type="domain" description="C2 NT-type" evidence="2">
    <location>
        <begin position="4"/>
        <end position="132"/>
    </location>
</feature>
<name>A0ABR2HKL1_9EUKA</name>
<comment type="caution">
    <text evidence="3">The sequence shown here is derived from an EMBL/GenBank/DDBJ whole genome shotgun (WGS) entry which is preliminary data.</text>
</comment>
<proteinExistence type="predicted"/>
<protein>
    <recommendedName>
        <fullName evidence="2">C2 NT-type domain-containing protein</fullName>
    </recommendedName>
</protein>
<feature type="region of interest" description="Disordered" evidence="1">
    <location>
        <begin position="166"/>
        <end position="241"/>
    </location>
</feature>
<gene>
    <name evidence="3" type="ORF">M9Y10_019245</name>
</gene>
<evidence type="ECO:0000256" key="1">
    <source>
        <dbReference type="SAM" id="MobiDB-lite"/>
    </source>
</evidence>
<evidence type="ECO:0000313" key="4">
    <source>
        <dbReference type="Proteomes" id="UP001470230"/>
    </source>
</evidence>
<dbReference type="InterPro" id="IPR019448">
    <property type="entry name" value="NT-C2"/>
</dbReference>
<accession>A0ABR2HKL1</accession>
<sequence>MRKVKNVPVIVKYTFVKVKLDKSYTDSFQLTFARGKDLNRSEFLVPNQNDVITFNASATSACTFQIKPDHTIKPKKLKVVLHRNVDPATSRIYGHLVIDLTKYYKRGMEITDDIPMETAHSISPILTFKCLVKKRHSHPKKKGKNVLTEAADDTFEDIDNSFEEKYYDSENEQSKKKQKAAPPPPMESRYMTTSELNLTDETSSKKVEDIEDITEKVEVEEEEEEEDKIEQPPENQNKSGANLVNGLKRFSTIIQSSTVPAFKALTKPKDEPKIPVDEVFRKLLGEPIPPPLGYSYMDPDSKAAPFPGAVYPIYQTILRSKLFITSSVSDDEFHNAINIFYEKFPEAPLCEDPPESTESDNPSPGLVQDITATPHDQFNDDFDPFFAPNEAGYTQHNKTEGASVEQRFVTTLVILILTSQHSAQYGYSPERTNDFTNHLVSFMNVFARQIYDKYLYEFESPITQLAMGRFNQTQLLKDFSGVYDSVIEHFKFLPSVNKYLTSCFNNSLDALIFNKILSNPARFTFSKAAVWNSFFTALKSEKNLCFPLTIQCVSCLMMAVNIATEQPKDGEEDLRIKICPDLDPKLIIYILKNYRPDNMNEMSINYRLTAQRLNVSDEELRNLRFVPIKPQDNNDYQGAGDSIKINNWSNCKPNAHLVEEYPFMKQGRRMM</sequence>
<organism evidence="3 4">
    <name type="scientific">Tritrichomonas musculus</name>
    <dbReference type="NCBI Taxonomy" id="1915356"/>
    <lineage>
        <taxon>Eukaryota</taxon>
        <taxon>Metamonada</taxon>
        <taxon>Parabasalia</taxon>
        <taxon>Tritrichomonadida</taxon>
        <taxon>Tritrichomonadidae</taxon>
        <taxon>Tritrichomonas</taxon>
    </lineage>
</organism>
<feature type="compositionally biased region" description="Acidic residues" evidence="1">
    <location>
        <begin position="218"/>
        <end position="228"/>
    </location>
</feature>